<evidence type="ECO:0000256" key="1">
    <source>
        <dbReference type="SAM" id="MobiDB-lite"/>
    </source>
</evidence>
<sequence length="274" mass="29548">MHKTAWTSLPSDRIKPTHKPPAQSSDSKGKGKAKASNEPPKSSEVKRLEALADAVRRYKGTEVDSQGGCFCQAREHALSTYTPICLSCGLILCSINLPHHKCPSCLSALLDPALREAITARLEASIADTLAHEAAARARAQEEQRRAVGDFPSLGGPTAPGVPSSADSALRPPPQAHKVLSLNSKTKRVVISSYTPSPTPSRPPSRSDAKEEVQTRVNRPPNEVAYSREPLQPARPWANVVGDAIVYRPPVKDAKPKGEGKRRRKQNRPAESAS</sequence>
<dbReference type="InterPro" id="IPR009349">
    <property type="entry name" value="TRIP4/RQT4_C2HC5_Znf"/>
</dbReference>
<feature type="region of interest" description="Disordered" evidence="1">
    <location>
        <begin position="139"/>
        <end position="174"/>
    </location>
</feature>
<proteinExistence type="predicted"/>
<reference evidence="4" key="1">
    <citation type="submission" date="2024-06" db="EMBL/GenBank/DDBJ databases">
        <title>Multi-omics analyses provide insights into the biosynthesis of the anticancer antibiotic pleurotin in Hohenbuehelia grisea.</title>
        <authorList>
            <person name="Weaver J.A."/>
            <person name="Alberti F."/>
        </authorList>
    </citation>
    <scope>NUCLEOTIDE SEQUENCE [LARGE SCALE GENOMIC DNA]</scope>
    <source>
        <strain evidence="4">T-177</strain>
    </source>
</reference>
<protein>
    <recommendedName>
        <fullName evidence="2">TRIP4/RQT4 C2HC5-type zinc finger domain-containing protein</fullName>
    </recommendedName>
</protein>
<feature type="region of interest" description="Disordered" evidence="1">
    <location>
        <begin position="1"/>
        <end position="46"/>
    </location>
</feature>
<gene>
    <name evidence="3" type="ORF">HGRIS_004150</name>
</gene>
<comment type="caution">
    <text evidence="3">The sequence shown here is derived from an EMBL/GenBank/DDBJ whole genome shotgun (WGS) entry which is preliminary data.</text>
</comment>
<feature type="compositionally biased region" description="Basic and acidic residues" evidence="1">
    <location>
        <begin position="250"/>
        <end position="259"/>
    </location>
</feature>
<name>A0ABR3JIL9_9AGAR</name>
<keyword evidence="4" id="KW-1185">Reference proteome</keyword>
<feature type="compositionally biased region" description="Polar residues" evidence="1">
    <location>
        <begin position="1"/>
        <end position="10"/>
    </location>
</feature>
<dbReference type="Proteomes" id="UP001556367">
    <property type="component" value="Unassembled WGS sequence"/>
</dbReference>
<evidence type="ECO:0000313" key="3">
    <source>
        <dbReference type="EMBL" id="KAL0955258.1"/>
    </source>
</evidence>
<dbReference type="EMBL" id="JASNQZ010000007">
    <property type="protein sequence ID" value="KAL0955258.1"/>
    <property type="molecule type" value="Genomic_DNA"/>
</dbReference>
<feature type="region of interest" description="Disordered" evidence="1">
    <location>
        <begin position="187"/>
        <end position="233"/>
    </location>
</feature>
<dbReference type="Pfam" id="PF06221">
    <property type="entry name" value="zf-C2HC5"/>
    <property type="match status" value="1"/>
</dbReference>
<accession>A0ABR3JIL9</accession>
<evidence type="ECO:0000313" key="4">
    <source>
        <dbReference type="Proteomes" id="UP001556367"/>
    </source>
</evidence>
<organism evidence="3 4">
    <name type="scientific">Hohenbuehelia grisea</name>
    <dbReference type="NCBI Taxonomy" id="104357"/>
    <lineage>
        <taxon>Eukaryota</taxon>
        <taxon>Fungi</taxon>
        <taxon>Dikarya</taxon>
        <taxon>Basidiomycota</taxon>
        <taxon>Agaricomycotina</taxon>
        <taxon>Agaricomycetes</taxon>
        <taxon>Agaricomycetidae</taxon>
        <taxon>Agaricales</taxon>
        <taxon>Pleurotineae</taxon>
        <taxon>Pleurotaceae</taxon>
        <taxon>Hohenbuehelia</taxon>
    </lineage>
</organism>
<feature type="compositionally biased region" description="Basic and acidic residues" evidence="1">
    <location>
        <begin position="139"/>
        <end position="148"/>
    </location>
</feature>
<evidence type="ECO:0000259" key="2">
    <source>
        <dbReference type="Pfam" id="PF06221"/>
    </source>
</evidence>
<feature type="compositionally biased region" description="Basic and acidic residues" evidence="1">
    <location>
        <begin position="205"/>
        <end position="214"/>
    </location>
</feature>
<feature type="domain" description="TRIP4/RQT4 C2HC5-type zinc finger" evidence="2">
    <location>
        <begin position="68"/>
        <end position="118"/>
    </location>
</feature>
<feature type="region of interest" description="Disordered" evidence="1">
    <location>
        <begin position="248"/>
        <end position="274"/>
    </location>
</feature>